<dbReference type="Proteomes" id="UP000694415">
    <property type="component" value="Unplaced"/>
</dbReference>
<reference evidence="1" key="1">
    <citation type="submission" date="2025-08" db="UniProtKB">
        <authorList>
            <consortium name="Ensembl"/>
        </authorList>
    </citation>
    <scope>IDENTIFICATION</scope>
</reference>
<name>A0A8C6MTC6_MUSSI</name>
<accession>A0A8C6MTC6</accession>
<sequence length="102" mass="11494">METDPRASLLPHEHPTTELHFQLKCTLLQCGKTLAGHKARLYKSEAIASDYILVKACWNWRKSVKDVGLWQHFEGCILENLAAGCCYFVPHSGLKQGLVWVG</sequence>
<organism evidence="1 2">
    <name type="scientific">Mus spicilegus</name>
    <name type="common">Mound-building mouse</name>
    <dbReference type="NCBI Taxonomy" id="10103"/>
    <lineage>
        <taxon>Eukaryota</taxon>
        <taxon>Metazoa</taxon>
        <taxon>Chordata</taxon>
        <taxon>Craniata</taxon>
        <taxon>Vertebrata</taxon>
        <taxon>Euteleostomi</taxon>
        <taxon>Mammalia</taxon>
        <taxon>Eutheria</taxon>
        <taxon>Euarchontoglires</taxon>
        <taxon>Glires</taxon>
        <taxon>Rodentia</taxon>
        <taxon>Myomorpha</taxon>
        <taxon>Muroidea</taxon>
        <taxon>Muridae</taxon>
        <taxon>Murinae</taxon>
        <taxon>Mus</taxon>
        <taxon>Mus</taxon>
    </lineage>
</organism>
<evidence type="ECO:0000313" key="1">
    <source>
        <dbReference type="Ensembl" id="ENSMSIP00000010566.1"/>
    </source>
</evidence>
<protein>
    <submittedName>
        <fullName evidence="1">Uncharacterized protein</fullName>
    </submittedName>
</protein>
<evidence type="ECO:0000313" key="2">
    <source>
        <dbReference type="Proteomes" id="UP000694415"/>
    </source>
</evidence>
<proteinExistence type="predicted"/>
<reference evidence="1" key="2">
    <citation type="submission" date="2025-09" db="UniProtKB">
        <authorList>
            <consortium name="Ensembl"/>
        </authorList>
    </citation>
    <scope>IDENTIFICATION</scope>
</reference>
<dbReference type="AlphaFoldDB" id="A0A8C6MTC6"/>
<keyword evidence="2" id="KW-1185">Reference proteome</keyword>
<dbReference type="Ensembl" id="ENSMSIT00000013388.1">
    <property type="protein sequence ID" value="ENSMSIP00000010566.1"/>
    <property type="gene ID" value="ENSMSIG00000009268.1"/>
</dbReference>